<dbReference type="InterPro" id="IPR036047">
    <property type="entry name" value="F-box-like_dom_sf"/>
</dbReference>
<dbReference type="SUPFAM" id="SSF81383">
    <property type="entry name" value="F-box domain"/>
    <property type="match status" value="1"/>
</dbReference>
<accession>A0A9N7NGJ7</accession>
<dbReference type="SUPFAM" id="SSF52047">
    <property type="entry name" value="RNI-like"/>
    <property type="match status" value="1"/>
</dbReference>
<dbReference type="GO" id="GO:0030244">
    <property type="term" value="P:cellulose biosynthetic process"/>
    <property type="evidence" value="ECO:0007669"/>
    <property type="project" value="InterPro"/>
</dbReference>
<sequence>MDDRISELPIPILHHILCFLSQKEAVRTCLLSKQWRHIGSTRPNLDFSEEWFDDSQERFASVVDRTLQGYRDQNLSIHKLHLDLSSSESRPVVSLLDKWIPIIAALNIKAFKLNILSYTRPYYNLPSAILAAESLEELHLRKCRLSPVESLRFKCLRTLTLEFVQVDGRTFEKITSGCPLLRRLFLTSCEGLRNIRLSEASLPELTHFELYDYKGIEGRSIEIDVPNIETVSIVGGQRVWSHRQSEFLFSRLTSLSLYGVILSSESFDLLSFGCPTLASLALYNCSGFEEFHLSNDSVKSLYISTSQTLLKGATICAPNILFFFFSISQVPDTFSFTTTTSKEWASNVVLSSCEEDPDFNVNWWFLELRRVLKALSGSRISLSLRMDGGPQDMPCSDVVSDEPPVVVQSLNFDTRKCRTASWYLEFTSGLFRVCRPRHVGDGTLVSGSYRNYRLSEFQLNILLANKSLVTRNLRPHFWQHDLEQVHFDGQLVQYTDLSELRNRTYDGRVCLELKWRATNDSSAGTGDRDFFPVFRSVIDDEKSVLMSQMSLEKRFGQSAVFVAYTLMENGGVPQSERGHSCFQIGWVYGSVTEDILMGFIRCTPQGRPSRGQLRSVFLLV</sequence>
<evidence type="ECO:0000256" key="6">
    <source>
        <dbReference type="ARBA" id="ARBA00023136"/>
    </source>
</evidence>
<dbReference type="Proteomes" id="UP001153555">
    <property type="component" value="Unassembled WGS sequence"/>
</dbReference>
<dbReference type="GO" id="GO:0016760">
    <property type="term" value="F:cellulose synthase (UDP-forming) activity"/>
    <property type="evidence" value="ECO:0007669"/>
    <property type="project" value="InterPro"/>
</dbReference>
<keyword evidence="6" id="KW-0472">Membrane</keyword>
<dbReference type="OrthoDB" id="421226at2759"/>
<dbReference type="InterPro" id="IPR005150">
    <property type="entry name" value="Cellulose_synth"/>
</dbReference>
<evidence type="ECO:0000256" key="2">
    <source>
        <dbReference type="ARBA" id="ARBA00022676"/>
    </source>
</evidence>
<dbReference type="EMBL" id="CACSLK010027842">
    <property type="protein sequence ID" value="CAA0833926.1"/>
    <property type="molecule type" value="Genomic_DNA"/>
</dbReference>
<dbReference type="InterPro" id="IPR055411">
    <property type="entry name" value="LRR_FXL15/At3g58940/PEG3-like"/>
</dbReference>
<dbReference type="GO" id="GO:0012505">
    <property type="term" value="C:endomembrane system"/>
    <property type="evidence" value="ECO:0007669"/>
    <property type="project" value="UniProtKB-SubCell"/>
</dbReference>
<dbReference type="Pfam" id="PF03552">
    <property type="entry name" value="Cellulose_synt"/>
    <property type="match status" value="1"/>
</dbReference>
<dbReference type="InterPro" id="IPR032675">
    <property type="entry name" value="LRR_dom_sf"/>
</dbReference>
<keyword evidence="2" id="KW-0328">Glycosyltransferase</keyword>
<reference evidence="8" key="1">
    <citation type="submission" date="2019-12" db="EMBL/GenBank/DDBJ databases">
        <authorList>
            <person name="Scholes J."/>
        </authorList>
    </citation>
    <scope>NUCLEOTIDE SEQUENCE</scope>
</reference>
<evidence type="ECO:0000256" key="4">
    <source>
        <dbReference type="ARBA" id="ARBA00022692"/>
    </source>
</evidence>
<dbReference type="AlphaFoldDB" id="A0A9N7NGJ7"/>
<evidence type="ECO:0000256" key="1">
    <source>
        <dbReference type="ARBA" id="ARBA00004308"/>
    </source>
</evidence>
<dbReference type="PANTHER" id="PTHR31639:SF42">
    <property type="entry name" value="OS02G0160200 PROTEIN"/>
    <property type="match status" value="1"/>
</dbReference>
<comment type="subcellular location">
    <subcellularLocation>
        <location evidence="1">Endomembrane system</location>
    </subcellularLocation>
</comment>
<dbReference type="CDD" id="cd22160">
    <property type="entry name" value="F-box_AtFBL13-like"/>
    <property type="match status" value="1"/>
</dbReference>
<evidence type="ECO:0000313" key="8">
    <source>
        <dbReference type="EMBL" id="CAA0833926.1"/>
    </source>
</evidence>
<protein>
    <submittedName>
        <fullName evidence="8">F-box/LRR-repeat protein</fullName>
    </submittedName>
</protein>
<comment type="caution">
    <text evidence="8">The sequence shown here is derived from an EMBL/GenBank/DDBJ whole genome shotgun (WGS) entry which is preliminary data.</text>
</comment>
<dbReference type="Gene3D" id="1.20.1280.50">
    <property type="match status" value="1"/>
</dbReference>
<keyword evidence="9" id="KW-1185">Reference proteome</keyword>
<organism evidence="8 9">
    <name type="scientific">Striga hermonthica</name>
    <name type="common">Purple witchweed</name>
    <name type="synonym">Buchnera hermonthica</name>
    <dbReference type="NCBI Taxonomy" id="68872"/>
    <lineage>
        <taxon>Eukaryota</taxon>
        <taxon>Viridiplantae</taxon>
        <taxon>Streptophyta</taxon>
        <taxon>Embryophyta</taxon>
        <taxon>Tracheophyta</taxon>
        <taxon>Spermatophyta</taxon>
        <taxon>Magnoliopsida</taxon>
        <taxon>eudicotyledons</taxon>
        <taxon>Gunneridae</taxon>
        <taxon>Pentapetalae</taxon>
        <taxon>asterids</taxon>
        <taxon>lamiids</taxon>
        <taxon>Lamiales</taxon>
        <taxon>Orobanchaceae</taxon>
        <taxon>Buchnereae</taxon>
        <taxon>Striga</taxon>
    </lineage>
</organism>
<keyword evidence="4" id="KW-0812">Transmembrane</keyword>
<dbReference type="GO" id="GO:0016020">
    <property type="term" value="C:membrane"/>
    <property type="evidence" value="ECO:0007669"/>
    <property type="project" value="InterPro"/>
</dbReference>
<proteinExistence type="predicted"/>
<evidence type="ECO:0000256" key="3">
    <source>
        <dbReference type="ARBA" id="ARBA00022679"/>
    </source>
</evidence>
<gene>
    <name evidence="8" type="ORF">SHERM_29182</name>
</gene>
<name>A0A9N7NGJ7_STRHE</name>
<keyword evidence="5" id="KW-1133">Transmembrane helix</keyword>
<keyword evidence="3" id="KW-0808">Transferase</keyword>
<dbReference type="InterPro" id="IPR053781">
    <property type="entry name" value="F-box_AtFBL13-like"/>
</dbReference>
<evidence type="ECO:0000313" key="9">
    <source>
        <dbReference type="Proteomes" id="UP001153555"/>
    </source>
</evidence>
<dbReference type="Gene3D" id="3.80.10.10">
    <property type="entry name" value="Ribonuclease Inhibitor"/>
    <property type="match status" value="1"/>
</dbReference>
<dbReference type="PANTHER" id="PTHR31639">
    <property type="entry name" value="F-BOX PROTEIN-LIKE"/>
    <property type="match status" value="1"/>
</dbReference>
<dbReference type="Pfam" id="PF23622">
    <property type="entry name" value="LRR_At1g61320_AtMIF1"/>
    <property type="match status" value="1"/>
</dbReference>
<dbReference type="Pfam" id="PF00646">
    <property type="entry name" value="F-box"/>
    <property type="match status" value="1"/>
</dbReference>
<dbReference type="PROSITE" id="PS50181">
    <property type="entry name" value="FBOX"/>
    <property type="match status" value="1"/>
</dbReference>
<dbReference type="Pfam" id="PF24758">
    <property type="entry name" value="LRR_At5g56370"/>
    <property type="match status" value="1"/>
</dbReference>
<feature type="domain" description="F-box" evidence="7">
    <location>
        <begin position="2"/>
        <end position="50"/>
    </location>
</feature>
<evidence type="ECO:0000259" key="7">
    <source>
        <dbReference type="PROSITE" id="PS50181"/>
    </source>
</evidence>
<dbReference type="InterPro" id="IPR055357">
    <property type="entry name" value="LRR_At1g61320_AtMIF1"/>
</dbReference>
<dbReference type="InterPro" id="IPR001810">
    <property type="entry name" value="F-box_dom"/>
</dbReference>
<evidence type="ECO:0000256" key="5">
    <source>
        <dbReference type="ARBA" id="ARBA00022989"/>
    </source>
</evidence>